<organism evidence="1 2">
    <name type="scientific">Hydnum rufescens UP504</name>
    <dbReference type="NCBI Taxonomy" id="1448309"/>
    <lineage>
        <taxon>Eukaryota</taxon>
        <taxon>Fungi</taxon>
        <taxon>Dikarya</taxon>
        <taxon>Basidiomycota</taxon>
        <taxon>Agaricomycotina</taxon>
        <taxon>Agaricomycetes</taxon>
        <taxon>Cantharellales</taxon>
        <taxon>Hydnaceae</taxon>
        <taxon>Hydnum</taxon>
    </lineage>
</organism>
<dbReference type="OrthoDB" id="6613063at2759"/>
<dbReference type="EMBL" id="MU128946">
    <property type="protein sequence ID" value="KAF9515818.1"/>
    <property type="molecule type" value="Genomic_DNA"/>
</dbReference>
<keyword evidence="2" id="KW-1185">Reference proteome</keyword>
<gene>
    <name evidence="1" type="ORF">BS47DRAFT_1391321</name>
</gene>
<sequence>MLAPHCRESQSTPEIRTHLIHIIPLGIINGPKSPQDFNSFLQPFIDECKQLAHGIRAFDATSNDGFDLHIYPLSVNSDMQAIKHVTYLKGIMLSVLVMHARYGLCAMHERVAQLTMSHCVNQMATMSSHHHGTLMNFLTEYGINGESDVCEIPSIRLFSSFPHEWMHLFLENHCKNMIKLWTGTFKGLNEGSGEFRISDVVWETIGTEMASSGSTIPSTFARRTPNVWMERHNFTAKDWAFWFLYIGPHVLKDRFPKRKYYVHFMKLREIMSICMQFTISDYEKLYYQYDLERLSTCPLTLHAMLHVTEDIERNSQPCMNWSFVMEHWCGSLLPAVKSCVNPYITLARRQLHLAQLDQILARPLEGEVVYKEYPLSILRRPRQLVYNPDKTIHRKIGIYFTNVFNKPYTIIVPLLPEIMPRWGKVRIAGGGDSIRSSIAQRGLGRQRDASFVRYEVLVDHHDDDDDDDVIIFEYVTVPKKAYGVLW</sequence>
<dbReference type="Proteomes" id="UP000886523">
    <property type="component" value="Unassembled WGS sequence"/>
</dbReference>
<accession>A0A9P6B1B8</accession>
<proteinExistence type="predicted"/>
<evidence type="ECO:0000313" key="2">
    <source>
        <dbReference type="Proteomes" id="UP000886523"/>
    </source>
</evidence>
<reference evidence="1" key="1">
    <citation type="journal article" date="2020" name="Nat. Commun.">
        <title>Large-scale genome sequencing of mycorrhizal fungi provides insights into the early evolution of symbiotic traits.</title>
        <authorList>
            <person name="Miyauchi S."/>
            <person name="Kiss E."/>
            <person name="Kuo A."/>
            <person name="Drula E."/>
            <person name="Kohler A."/>
            <person name="Sanchez-Garcia M."/>
            <person name="Morin E."/>
            <person name="Andreopoulos B."/>
            <person name="Barry K.W."/>
            <person name="Bonito G."/>
            <person name="Buee M."/>
            <person name="Carver A."/>
            <person name="Chen C."/>
            <person name="Cichocki N."/>
            <person name="Clum A."/>
            <person name="Culley D."/>
            <person name="Crous P.W."/>
            <person name="Fauchery L."/>
            <person name="Girlanda M."/>
            <person name="Hayes R.D."/>
            <person name="Keri Z."/>
            <person name="LaButti K."/>
            <person name="Lipzen A."/>
            <person name="Lombard V."/>
            <person name="Magnuson J."/>
            <person name="Maillard F."/>
            <person name="Murat C."/>
            <person name="Nolan M."/>
            <person name="Ohm R.A."/>
            <person name="Pangilinan J."/>
            <person name="Pereira M.F."/>
            <person name="Perotto S."/>
            <person name="Peter M."/>
            <person name="Pfister S."/>
            <person name="Riley R."/>
            <person name="Sitrit Y."/>
            <person name="Stielow J.B."/>
            <person name="Szollosi G."/>
            <person name="Zifcakova L."/>
            <person name="Stursova M."/>
            <person name="Spatafora J.W."/>
            <person name="Tedersoo L."/>
            <person name="Vaario L.M."/>
            <person name="Yamada A."/>
            <person name="Yan M."/>
            <person name="Wang P."/>
            <person name="Xu J."/>
            <person name="Bruns T."/>
            <person name="Baldrian P."/>
            <person name="Vilgalys R."/>
            <person name="Dunand C."/>
            <person name="Henrissat B."/>
            <person name="Grigoriev I.V."/>
            <person name="Hibbett D."/>
            <person name="Nagy L.G."/>
            <person name="Martin F.M."/>
        </authorList>
    </citation>
    <scope>NUCLEOTIDE SEQUENCE</scope>
    <source>
        <strain evidence="1">UP504</strain>
    </source>
</reference>
<dbReference type="AlphaFoldDB" id="A0A9P6B1B8"/>
<protein>
    <submittedName>
        <fullName evidence="1">Uncharacterized protein</fullName>
    </submittedName>
</protein>
<name>A0A9P6B1B8_9AGAM</name>
<evidence type="ECO:0000313" key="1">
    <source>
        <dbReference type="EMBL" id="KAF9515818.1"/>
    </source>
</evidence>
<comment type="caution">
    <text evidence="1">The sequence shown here is derived from an EMBL/GenBank/DDBJ whole genome shotgun (WGS) entry which is preliminary data.</text>
</comment>